<evidence type="ECO:0000256" key="4">
    <source>
        <dbReference type="RuleBase" id="RU361153"/>
    </source>
</evidence>
<dbReference type="SUPFAM" id="SSF51445">
    <property type="entry name" value="(Trans)glycosidases"/>
    <property type="match status" value="1"/>
</dbReference>
<dbReference type="Proteomes" id="UP001497457">
    <property type="component" value="Chromosome 30rd"/>
</dbReference>
<evidence type="ECO:0000313" key="7">
    <source>
        <dbReference type="EMBL" id="CAL5026832.1"/>
    </source>
</evidence>
<keyword evidence="2 4" id="KW-0378">Hydrolase</keyword>
<feature type="domain" description="Glycoside hydrolase family 5" evidence="6">
    <location>
        <begin position="77"/>
        <end position="358"/>
    </location>
</feature>
<gene>
    <name evidence="7" type="ORF">URODEC1_LOCUS79001</name>
</gene>
<dbReference type="InterPro" id="IPR017853">
    <property type="entry name" value="GH"/>
</dbReference>
<proteinExistence type="inferred from homology"/>
<comment type="similarity">
    <text evidence="1 4">Belongs to the glycosyl hydrolase 5 (cellulase A) family.</text>
</comment>
<feature type="signal peptide" evidence="5">
    <location>
        <begin position="1"/>
        <end position="26"/>
    </location>
</feature>
<evidence type="ECO:0000256" key="1">
    <source>
        <dbReference type="ARBA" id="ARBA00005641"/>
    </source>
</evidence>
<dbReference type="Gene3D" id="3.20.20.80">
    <property type="entry name" value="Glycosidases"/>
    <property type="match status" value="1"/>
</dbReference>
<keyword evidence="5" id="KW-0732">Signal</keyword>
<dbReference type="PANTHER" id="PTHR31263">
    <property type="entry name" value="CELLULASE FAMILY PROTEIN (AFU_ORTHOLOGUE AFUA_5G14560)"/>
    <property type="match status" value="1"/>
</dbReference>
<dbReference type="GO" id="GO:0016798">
    <property type="term" value="F:hydrolase activity, acting on glycosyl bonds"/>
    <property type="evidence" value="ECO:0007669"/>
    <property type="project" value="UniProtKB-KW"/>
</dbReference>
<reference evidence="7" key="1">
    <citation type="submission" date="2024-10" db="EMBL/GenBank/DDBJ databases">
        <authorList>
            <person name="Ryan C."/>
        </authorList>
    </citation>
    <scope>NUCLEOTIDE SEQUENCE [LARGE SCALE GENOMIC DNA]</scope>
</reference>
<dbReference type="EMBL" id="OZ075140">
    <property type="protein sequence ID" value="CAL5026832.1"/>
    <property type="molecule type" value="Genomic_DNA"/>
</dbReference>
<accession>A0ABC9CVU8</accession>
<evidence type="ECO:0000256" key="3">
    <source>
        <dbReference type="ARBA" id="ARBA00023295"/>
    </source>
</evidence>
<evidence type="ECO:0000256" key="2">
    <source>
        <dbReference type="ARBA" id="ARBA00022801"/>
    </source>
</evidence>
<sequence length="583" mass="62223">MSSPSSPPAAWLACVLALLACHHAAAAAAAAAPAMPTTLSTSSRWVVDERGNRVKLACVNWPSHLEPMLAEGLGKQPVGAISAAVASMGFNCVRLTWPTFLVTNASYGDLTVAESFRRLNLTESLAGIAVNNPTFVDLKLIEALKAVVRSLGDNGVMVILDNHLSKPGWCCSNTDGNGFFGDTYFDPDVWIKGLKTMADTFAGFPNVVGMSLRNELRGPRQNADDWYKYMQLGAEAVHAANPRVLVILSGLSFDNDLAFLNSRPINLTFTGKAAFEVHWYSFSNSQEWGSGNANQACARVSAGVSRRALYLLDKGWSVILSEFGVDNRGGNANDNRYYGCAAAVAADLDLDWALWALQGSYYLREGVLGLDEVYGVLDWAWCKPRNATALRRVQALQRPLRGPGLAEAPPYAVLFHPVTGMCALRRRRGGSAAAAALELGPCGETEAWEYSAEQQRLAPRDAGGSPLCLRAEGAGRPASLGASCGDAMARWRPVSDSKLHLAVNATSSSSSSAAGDGGLLCLDVGADGRSVVTNPCRCLSADNSCDPESQWFKMVTSTRSVAAKETMLAQLPPKLKNGKIRSL</sequence>
<feature type="chain" id="PRO_5044848900" description="Glycoside hydrolase family 5 domain-containing protein" evidence="5">
    <location>
        <begin position="27"/>
        <end position="583"/>
    </location>
</feature>
<evidence type="ECO:0000259" key="6">
    <source>
        <dbReference type="Pfam" id="PF00150"/>
    </source>
</evidence>
<protein>
    <recommendedName>
        <fullName evidence="6">Glycoside hydrolase family 5 domain-containing protein</fullName>
    </recommendedName>
</protein>
<evidence type="ECO:0000256" key="5">
    <source>
        <dbReference type="SAM" id="SignalP"/>
    </source>
</evidence>
<keyword evidence="3 4" id="KW-0326">Glycosidase</keyword>
<organism evidence="7 8">
    <name type="scientific">Urochloa decumbens</name>
    <dbReference type="NCBI Taxonomy" id="240449"/>
    <lineage>
        <taxon>Eukaryota</taxon>
        <taxon>Viridiplantae</taxon>
        <taxon>Streptophyta</taxon>
        <taxon>Embryophyta</taxon>
        <taxon>Tracheophyta</taxon>
        <taxon>Spermatophyta</taxon>
        <taxon>Magnoliopsida</taxon>
        <taxon>Liliopsida</taxon>
        <taxon>Poales</taxon>
        <taxon>Poaceae</taxon>
        <taxon>PACMAD clade</taxon>
        <taxon>Panicoideae</taxon>
        <taxon>Panicodae</taxon>
        <taxon>Paniceae</taxon>
        <taxon>Melinidinae</taxon>
        <taxon>Urochloa</taxon>
    </lineage>
</organism>
<dbReference type="Pfam" id="PF00150">
    <property type="entry name" value="Cellulase"/>
    <property type="match status" value="1"/>
</dbReference>
<evidence type="ECO:0000313" key="8">
    <source>
        <dbReference type="Proteomes" id="UP001497457"/>
    </source>
</evidence>
<dbReference type="AlphaFoldDB" id="A0ABC9CVU8"/>
<keyword evidence="8" id="KW-1185">Reference proteome</keyword>
<dbReference type="InterPro" id="IPR001547">
    <property type="entry name" value="Glyco_hydro_5"/>
</dbReference>
<name>A0ABC9CVU8_9POAL</name>
<dbReference type="PANTHER" id="PTHR31263:SF44">
    <property type="entry name" value="OS04G0481200 PROTEIN"/>
    <property type="match status" value="1"/>
</dbReference>